<reference evidence="2" key="2">
    <citation type="submission" date="2022-06" db="UniProtKB">
        <authorList>
            <consortium name="EnsemblMetazoa"/>
        </authorList>
    </citation>
    <scope>IDENTIFICATION</scope>
    <source>
        <strain evidence="2">PS312</strain>
    </source>
</reference>
<proteinExistence type="predicted"/>
<reference evidence="3" key="1">
    <citation type="journal article" date="2008" name="Nat. Genet.">
        <title>The Pristionchus pacificus genome provides a unique perspective on nematode lifestyle and parasitism.</title>
        <authorList>
            <person name="Dieterich C."/>
            <person name="Clifton S.W."/>
            <person name="Schuster L.N."/>
            <person name="Chinwalla A."/>
            <person name="Delehaunty K."/>
            <person name="Dinkelacker I."/>
            <person name="Fulton L."/>
            <person name="Fulton R."/>
            <person name="Godfrey J."/>
            <person name="Minx P."/>
            <person name="Mitreva M."/>
            <person name="Roeseler W."/>
            <person name="Tian H."/>
            <person name="Witte H."/>
            <person name="Yang S.P."/>
            <person name="Wilson R.K."/>
            <person name="Sommer R.J."/>
        </authorList>
    </citation>
    <scope>NUCLEOTIDE SEQUENCE [LARGE SCALE GENOMIC DNA]</scope>
    <source>
        <strain evidence="3">PS312</strain>
    </source>
</reference>
<name>A0A2A6BL01_PRIPA</name>
<evidence type="ECO:0000313" key="2">
    <source>
        <dbReference type="EnsemblMetazoa" id="PPA44050.1"/>
    </source>
</evidence>
<accession>A0A8R1Z202</accession>
<organism evidence="2 3">
    <name type="scientific">Pristionchus pacificus</name>
    <name type="common">Parasitic nematode worm</name>
    <dbReference type="NCBI Taxonomy" id="54126"/>
    <lineage>
        <taxon>Eukaryota</taxon>
        <taxon>Metazoa</taxon>
        <taxon>Ecdysozoa</taxon>
        <taxon>Nematoda</taxon>
        <taxon>Chromadorea</taxon>
        <taxon>Rhabditida</taxon>
        <taxon>Rhabditina</taxon>
        <taxon>Diplogasteromorpha</taxon>
        <taxon>Diplogasteroidea</taxon>
        <taxon>Neodiplogasteridae</taxon>
        <taxon>Pristionchus</taxon>
    </lineage>
</organism>
<feature type="compositionally biased region" description="Polar residues" evidence="1">
    <location>
        <begin position="1"/>
        <end position="19"/>
    </location>
</feature>
<evidence type="ECO:0000313" key="3">
    <source>
        <dbReference type="Proteomes" id="UP000005239"/>
    </source>
</evidence>
<sequence>MNAVNTIASHAGNSETSAGNAKEIPRSGMPRIGKFSTHMYGRYTKRKGTKLFCINFPNPYFPKKVASTTTFVKHRHRAHKHHRTTPTFFDAAALAACSLRLSAMNSIVFRSRNVRRMPERGVVWGVSAATFSKRRRRYTMPTVAEHDHDEVAEDDHGHRSDHPDANRVEHTLVSTTQIAVDVMCTVLRVFLRPELASPSAVQYFSAQFANTGRRLFISHTLPDRFFNKHTYMYRSMPDAWLRRAAMELRLSRRRLQLETRVVAAADAGAANVRIDAV</sequence>
<protein>
    <submittedName>
        <fullName evidence="2">Uncharacterized protein</fullName>
    </submittedName>
</protein>
<dbReference type="EnsemblMetazoa" id="PPA44050.1">
    <property type="protein sequence ID" value="PPA44050.1"/>
    <property type="gene ID" value="WBGene00282419"/>
</dbReference>
<dbReference type="Proteomes" id="UP000005239">
    <property type="component" value="Unassembled WGS sequence"/>
</dbReference>
<accession>A0A2A6BL01</accession>
<dbReference type="AlphaFoldDB" id="A0A2A6BL01"/>
<evidence type="ECO:0000256" key="1">
    <source>
        <dbReference type="SAM" id="MobiDB-lite"/>
    </source>
</evidence>
<feature type="region of interest" description="Disordered" evidence="1">
    <location>
        <begin position="1"/>
        <end position="30"/>
    </location>
</feature>
<gene>
    <name evidence="2" type="primary">WBGene00282419</name>
</gene>
<keyword evidence="3" id="KW-1185">Reference proteome</keyword>